<dbReference type="PANTHER" id="PTHR37691:SF1">
    <property type="entry name" value="BLR3518 PROTEIN"/>
    <property type="match status" value="1"/>
</dbReference>
<evidence type="ECO:0000313" key="2">
    <source>
        <dbReference type="Proteomes" id="UP000064967"/>
    </source>
</evidence>
<dbReference type="InterPro" id="IPR027396">
    <property type="entry name" value="DsrEFH-like"/>
</dbReference>
<evidence type="ECO:0000313" key="1">
    <source>
        <dbReference type="EMBL" id="AKV00253.1"/>
    </source>
</evidence>
<accession>A0A0K1Q3F0</accession>
<gene>
    <name evidence="1" type="ORF">AKJ09_06916</name>
</gene>
<sequence>MCSGFVLLMANGGCASTPPSPAADSSATVARPSTKAVMLVQKEQQLRIALGTAKEMLRGTHLAAQAVEVVVCGEASSSLLERGPLDTELRAAHDAGVRIVACGISLERGGIDRATLSRAVEVVDNGLIEVFQRQSEGYLSIEL</sequence>
<dbReference type="Pfam" id="PF02635">
    <property type="entry name" value="DsrE"/>
    <property type="match status" value="1"/>
</dbReference>
<dbReference type="Proteomes" id="UP000064967">
    <property type="component" value="Chromosome"/>
</dbReference>
<dbReference type="KEGG" id="llu:AKJ09_06916"/>
<dbReference type="EMBL" id="CP012333">
    <property type="protein sequence ID" value="AKV00253.1"/>
    <property type="molecule type" value="Genomic_DNA"/>
</dbReference>
<proteinExistence type="predicted"/>
<dbReference type="AlphaFoldDB" id="A0A0K1Q3F0"/>
<name>A0A0K1Q3F0_9BACT</name>
<dbReference type="STRING" id="1391654.AKJ09_06916"/>
<dbReference type="InterPro" id="IPR003787">
    <property type="entry name" value="Sulphur_relay_DsrE/F-like"/>
</dbReference>
<reference evidence="1 2" key="1">
    <citation type="submission" date="2015-08" db="EMBL/GenBank/DDBJ databases">
        <authorList>
            <person name="Babu N.S."/>
            <person name="Beckwith C.J."/>
            <person name="Beseler K.G."/>
            <person name="Brison A."/>
            <person name="Carone J.V."/>
            <person name="Caskin T.P."/>
            <person name="Diamond M."/>
            <person name="Durham M.E."/>
            <person name="Foxe J.M."/>
            <person name="Go M."/>
            <person name="Henderson B.A."/>
            <person name="Jones I.B."/>
            <person name="McGettigan J.A."/>
            <person name="Micheletti S.J."/>
            <person name="Nasrallah M.E."/>
            <person name="Ortiz D."/>
            <person name="Piller C.R."/>
            <person name="Privatt S.R."/>
            <person name="Schneider S.L."/>
            <person name="Sharp S."/>
            <person name="Smith T.C."/>
            <person name="Stanton J.D."/>
            <person name="Ullery H.E."/>
            <person name="Wilson R.J."/>
            <person name="Serrano M.G."/>
            <person name="Buck G."/>
            <person name="Lee V."/>
            <person name="Wang Y."/>
            <person name="Carvalho R."/>
            <person name="Voegtly L."/>
            <person name="Shi R."/>
            <person name="Duckworth R."/>
            <person name="Johnson A."/>
            <person name="Loviza R."/>
            <person name="Walstead R."/>
            <person name="Shah Z."/>
            <person name="Kiflezghi M."/>
            <person name="Wade K."/>
            <person name="Ball S.L."/>
            <person name="Bradley K.W."/>
            <person name="Asai D.J."/>
            <person name="Bowman C.A."/>
            <person name="Russell D.A."/>
            <person name="Pope W.H."/>
            <person name="Jacobs-Sera D."/>
            <person name="Hendrix R.W."/>
            <person name="Hatfull G.F."/>
        </authorList>
    </citation>
    <scope>NUCLEOTIDE SEQUENCE [LARGE SCALE GENOMIC DNA]</scope>
    <source>
        <strain evidence="1 2">DSM 27648</strain>
    </source>
</reference>
<dbReference type="PANTHER" id="PTHR37691">
    <property type="entry name" value="BLR3518 PROTEIN"/>
    <property type="match status" value="1"/>
</dbReference>
<keyword evidence="2" id="KW-1185">Reference proteome</keyword>
<protein>
    <submittedName>
        <fullName evidence="1">Uncharacterized protein</fullName>
    </submittedName>
</protein>
<dbReference type="Gene3D" id="3.40.1260.10">
    <property type="entry name" value="DsrEFH-like"/>
    <property type="match status" value="1"/>
</dbReference>
<organism evidence="1 2">
    <name type="scientific">Labilithrix luteola</name>
    <dbReference type="NCBI Taxonomy" id="1391654"/>
    <lineage>
        <taxon>Bacteria</taxon>
        <taxon>Pseudomonadati</taxon>
        <taxon>Myxococcota</taxon>
        <taxon>Polyangia</taxon>
        <taxon>Polyangiales</taxon>
        <taxon>Labilitrichaceae</taxon>
        <taxon>Labilithrix</taxon>
    </lineage>
</organism>
<dbReference type="SUPFAM" id="SSF75169">
    <property type="entry name" value="DsrEFH-like"/>
    <property type="match status" value="1"/>
</dbReference>